<evidence type="ECO:0000313" key="2">
    <source>
        <dbReference type="Proteomes" id="UP000295763"/>
    </source>
</evidence>
<evidence type="ECO:0000313" key="1">
    <source>
        <dbReference type="EMBL" id="TCP96215.1"/>
    </source>
</evidence>
<accession>A0A4R2T2N2</accession>
<sequence length="140" mass="16609">MELQGKMYPYPFIYSADEQRILSFFYQREKLLFAVTRINYANDYRNTKNQLYFEIVATPTENNPYYLVRTYTDGKEKSPDGELKFSITSDGKQVYREGYAQLIPFDDWLNDSIRQAIEYQKEHPDMPNKFNPANFGLNVP</sequence>
<comment type="caution">
    <text evidence="1">The sequence shown here is derived from an EMBL/GenBank/DDBJ whole genome shotgun (WGS) entry which is preliminary data.</text>
</comment>
<gene>
    <name evidence="1" type="ORF">EDC44_10535</name>
</gene>
<dbReference type="Proteomes" id="UP000295763">
    <property type="component" value="Unassembled WGS sequence"/>
</dbReference>
<name>A0A4R2T2N2_9PAST</name>
<reference evidence="1 2" key="1">
    <citation type="submission" date="2019-03" db="EMBL/GenBank/DDBJ databases">
        <title>Genomic Encyclopedia of Type Strains, Phase IV (KMG-IV): sequencing the most valuable type-strain genomes for metagenomic binning, comparative biology and taxonomic classification.</title>
        <authorList>
            <person name="Goeker M."/>
        </authorList>
    </citation>
    <scope>NUCLEOTIDE SEQUENCE [LARGE SCALE GENOMIC DNA]</scope>
    <source>
        <strain evidence="1 2">DSM 28404</strain>
    </source>
</reference>
<keyword evidence="2" id="KW-1185">Reference proteome</keyword>
<dbReference type="OrthoDB" id="697275at2"/>
<protein>
    <submittedName>
        <fullName evidence="1">Uncharacterized protein</fullName>
    </submittedName>
</protein>
<organism evidence="1 2">
    <name type="scientific">Cricetibacter osteomyelitidis</name>
    <dbReference type="NCBI Taxonomy" id="1521931"/>
    <lineage>
        <taxon>Bacteria</taxon>
        <taxon>Pseudomonadati</taxon>
        <taxon>Pseudomonadota</taxon>
        <taxon>Gammaproteobacteria</taxon>
        <taxon>Pasteurellales</taxon>
        <taxon>Pasteurellaceae</taxon>
        <taxon>Cricetibacter</taxon>
    </lineage>
</organism>
<dbReference type="AlphaFoldDB" id="A0A4R2T2N2"/>
<proteinExistence type="predicted"/>
<dbReference type="EMBL" id="SLYB01000005">
    <property type="protein sequence ID" value="TCP96215.1"/>
    <property type="molecule type" value="Genomic_DNA"/>
</dbReference>
<dbReference type="RefSeq" id="WP_131975468.1">
    <property type="nucleotide sequence ID" value="NZ_SLYB01000005.1"/>
</dbReference>